<dbReference type="InterPro" id="IPR011701">
    <property type="entry name" value="MFS"/>
</dbReference>
<dbReference type="GO" id="GO:0022857">
    <property type="term" value="F:transmembrane transporter activity"/>
    <property type="evidence" value="ECO:0007669"/>
    <property type="project" value="InterPro"/>
</dbReference>
<organism evidence="7 8">
    <name type="scientific">Microlunatus elymi</name>
    <dbReference type="NCBI Taxonomy" id="2596828"/>
    <lineage>
        <taxon>Bacteria</taxon>
        <taxon>Bacillati</taxon>
        <taxon>Actinomycetota</taxon>
        <taxon>Actinomycetes</taxon>
        <taxon>Propionibacteriales</taxon>
        <taxon>Propionibacteriaceae</taxon>
        <taxon>Microlunatus</taxon>
    </lineage>
</organism>
<keyword evidence="2 5" id="KW-0812">Transmembrane</keyword>
<sequence>MSSAQLQSVSGSALGQRPGYRWLVLTVCWLAFILTSVDRSVWGPAAPSVGSALGVPIAALGIFATTYYIGYVVTNFLGGVASDWVGPRVVLTASIGVAGICMILFGTVQSFAFGLALQGILGFFAGADYSAGAKTITSWFAPKERNLAFGFYITATSLGTVIANLAVPHLIENAGWRPSYFLFGSICIVLAVVIALVLRTGPLEVAPSGTRRLPSLKSLADRDLIFLAIAGFGSLWGTYGFVTWSNTLMIKGSGIDPVDAGLVVALFAITAVIFKPVVGFVSYRAGGRKKLIIVGILAMFAIMLLIFGQLHSFTAFLIAAPFLGFAGYCYSPLQNAMIQDLAAPGTAGSAAGSVNAVWQLGSVVVPTVVGLVYAATSSVYSAFIVLAIGPVVGLLVTLLINEKRYAR</sequence>
<keyword evidence="4 5" id="KW-0472">Membrane</keyword>
<dbReference type="Gene3D" id="1.20.1250.20">
    <property type="entry name" value="MFS general substrate transporter like domains"/>
    <property type="match status" value="2"/>
</dbReference>
<dbReference type="PANTHER" id="PTHR23527:SF1">
    <property type="entry name" value="BLL3282 PROTEIN"/>
    <property type="match status" value="1"/>
</dbReference>
<name>A0A516PZJ6_9ACTN</name>
<dbReference type="KEGG" id="mik:FOE78_12200"/>
<feature type="domain" description="Major facilitator superfamily (MFS) profile" evidence="6">
    <location>
        <begin position="24"/>
        <end position="405"/>
    </location>
</feature>
<protein>
    <submittedName>
        <fullName evidence="7">MFS transporter</fullName>
    </submittedName>
</protein>
<feature type="transmembrane region" description="Helical" evidence="5">
    <location>
        <begin position="290"/>
        <end position="307"/>
    </location>
</feature>
<dbReference type="AlphaFoldDB" id="A0A516PZJ6"/>
<dbReference type="InterPro" id="IPR020846">
    <property type="entry name" value="MFS_dom"/>
</dbReference>
<feature type="transmembrane region" description="Helical" evidence="5">
    <location>
        <begin position="49"/>
        <end position="73"/>
    </location>
</feature>
<accession>A0A516PZJ6</accession>
<dbReference type="PANTHER" id="PTHR23527">
    <property type="entry name" value="BLL3282 PROTEIN"/>
    <property type="match status" value="1"/>
</dbReference>
<feature type="transmembrane region" description="Helical" evidence="5">
    <location>
        <begin position="313"/>
        <end position="333"/>
    </location>
</feature>
<evidence type="ECO:0000256" key="5">
    <source>
        <dbReference type="SAM" id="Phobius"/>
    </source>
</evidence>
<dbReference type="InterPro" id="IPR052952">
    <property type="entry name" value="MFS-Transporter"/>
</dbReference>
<feature type="transmembrane region" description="Helical" evidence="5">
    <location>
        <begin position="380"/>
        <end position="400"/>
    </location>
</feature>
<evidence type="ECO:0000259" key="6">
    <source>
        <dbReference type="PROSITE" id="PS50850"/>
    </source>
</evidence>
<evidence type="ECO:0000256" key="4">
    <source>
        <dbReference type="ARBA" id="ARBA00023136"/>
    </source>
</evidence>
<feature type="transmembrane region" description="Helical" evidence="5">
    <location>
        <begin position="262"/>
        <end position="283"/>
    </location>
</feature>
<feature type="transmembrane region" description="Helical" evidence="5">
    <location>
        <begin position="219"/>
        <end position="242"/>
    </location>
</feature>
<feature type="transmembrane region" description="Helical" evidence="5">
    <location>
        <begin position="354"/>
        <end position="374"/>
    </location>
</feature>
<dbReference type="Proteomes" id="UP000319263">
    <property type="component" value="Chromosome"/>
</dbReference>
<evidence type="ECO:0000313" key="7">
    <source>
        <dbReference type="EMBL" id="QDP96567.1"/>
    </source>
</evidence>
<keyword evidence="8" id="KW-1185">Reference proteome</keyword>
<dbReference type="InterPro" id="IPR036259">
    <property type="entry name" value="MFS_trans_sf"/>
</dbReference>
<feature type="transmembrane region" description="Helical" evidence="5">
    <location>
        <begin position="147"/>
        <end position="167"/>
    </location>
</feature>
<feature type="transmembrane region" description="Helical" evidence="5">
    <location>
        <begin position="20"/>
        <end position="37"/>
    </location>
</feature>
<keyword evidence="3 5" id="KW-1133">Transmembrane helix</keyword>
<gene>
    <name evidence="7" type="ORF">FOE78_12200</name>
</gene>
<evidence type="ECO:0000256" key="2">
    <source>
        <dbReference type="ARBA" id="ARBA00022692"/>
    </source>
</evidence>
<proteinExistence type="predicted"/>
<dbReference type="EMBL" id="CP041692">
    <property type="protein sequence ID" value="QDP96567.1"/>
    <property type="molecule type" value="Genomic_DNA"/>
</dbReference>
<evidence type="ECO:0000256" key="3">
    <source>
        <dbReference type="ARBA" id="ARBA00022989"/>
    </source>
</evidence>
<feature type="transmembrane region" description="Helical" evidence="5">
    <location>
        <begin position="93"/>
        <end position="126"/>
    </location>
</feature>
<comment type="subcellular location">
    <subcellularLocation>
        <location evidence="1">Cell membrane</location>
        <topology evidence="1">Multi-pass membrane protein</topology>
    </subcellularLocation>
</comment>
<dbReference type="SUPFAM" id="SSF103473">
    <property type="entry name" value="MFS general substrate transporter"/>
    <property type="match status" value="1"/>
</dbReference>
<feature type="transmembrane region" description="Helical" evidence="5">
    <location>
        <begin position="179"/>
        <end position="198"/>
    </location>
</feature>
<dbReference type="OrthoDB" id="4474610at2"/>
<evidence type="ECO:0000256" key="1">
    <source>
        <dbReference type="ARBA" id="ARBA00004651"/>
    </source>
</evidence>
<dbReference type="RefSeq" id="WP_143986530.1">
    <property type="nucleotide sequence ID" value="NZ_CP041692.1"/>
</dbReference>
<dbReference type="PROSITE" id="PS50850">
    <property type="entry name" value="MFS"/>
    <property type="match status" value="1"/>
</dbReference>
<dbReference type="Pfam" id="PF07690">
    <property type="entry name" value="MFS_1"/>
    <property type="match status" value="1"/>
</dbReference>
<dbReference type="GO" id="GO:0005886">
    <property type="term" value="C:plasma membrane"/>
    <property type="evidence" value="ECO:0007669"/>
    <property type="project" value="UniProtKB-SubCell"/>
</dbReference>
<evidence type="ECO:0000313" key="8">
    <source>
        <dbReference type="Proteomes" id="UP000319263"/>
    </source>
</evidence>
<reference evidence="7 8" key="1">
    <citation type="submission" date="2019-07" db="EMBL/GenBank/DDBJ databases">
        <title>Microlunatus dokdonensis sp. nov. isolated from the rhizospheric soil of the wild plant Elymus tsukushiensis.</title>
        <authorList>
            <person name="Ghim S.-Y."/>
            <person name="Hwang Y.-J."/>
            <person name="Son J.-S."/>
            <person name="Shin J.-H."/>
        </authorList>
    </citation>
    <scope>NUCLEOTIDE SEQUENCE [LARGE SCALE GENOMIC DNA]</scope>
    <source>
        <strain evidence="7 8">KUDC0627</strain>
    </source>
</reference>